<evidence type="ECO:0000313" key="2">
    <source>
        <dbReference type="EMBL" id="RRT44247.1"/>
    </source>
</evidence>
<reference evidence="2 3" key="1">
    <citation type="journal article" date="2014" name="Agronomy (Basel)">
        <title>A Draft Genome Sequence for Ensete ventricosum, the Drought-Tolerant Tree Against Hunger.</title>
        <authorList>
            <person name="Harrison J."/>
            <person name="Moore K.A."/>
            <person name="Paszkiewicz K."/>
            <person name="Jones T."/>
            <person name="Grant M."/>
            <person name="Ambacheew D."/>
            <person name="Muzemil S."/>
            <person name="Studholme D.J."/>
        </authorList>
    </citation>
    <scope>NUCLEOTIDE SEQUENCE [LARGE SCALE GENOMIC DNA]</scope>
</reference>
<protein>
    <submittedName>
        <fullName evidence="2">Uncharacterized protein</fullName>
    </submittedName>
</protein>
<dbReference type="EMBL" id="AMZH03016589">
    <property type="protein sequence ID" value="RRT44247.1"/>
    <property type="molecule type" value="Genomic_DNA"/>
</dbReference>
<comment type="caution">
    <text evidence="2">The sequence shown here is derived from an EMBL/GenBank/DDBJ whole genome shotgun (WGS) entry which is preliminary data.</text>
</comment>
<dbReference type="Proteomes" id="UP000287651">
    <property type="component" value="Unassembled WGS sequence"/>
</dbReference>
<name>A0A426XXH5_ENSVE</name>
<dbReference type="AlphaFoldDB" id="A0A426XXH5"/>
<accession>A0A426XXH5</accession>
<gene>
    <name evidence="2" type="ORF">B296_00054255</name>
</gene>
<proteinExistence type="predicted"/>
<organism evidence="2 3">
    <name type="scientific">Ensete ventricosum</name>
    <name type="common">Abyssinian banana</name>
    <name type="synonym">Musa ensete</name>
    <dbReference type="NCBI Taxonomy" id="4639"/>
    <lineage>
        <taxon>Eukaryota</taxon>
        <taxon>Viridiplantae</taxon>
        <taxon>Streptophyta</taxon>
        <taxon>Embryophyta</taxon>
        <taxon>Tracheophyta</taxon>
        <taxon>Spermatophyta</taxon>
        <taxon>Magnoliopsida</taxon>
        <taxon>Liliopsida</taxon>
        <taxon>Zingiberales</taxon>
        <taxon>Musaceae</taxon>
        <taxon>Ensete</taxon>
    </lineage>
</organism>
<evidence type="ECO:0000313" key="3">
    <source>
        <dbReference type="Proteomes" id="UP000287651"/>
    </source>
</evidence>
<sequence length="75" mass="8245">MGMGVTKMCRFREDGLQRLVHRAAVAANEASDEGLKGSREGGSGRISSSEWRAGYLLFQALGRPSRSSRRSSRMQ</sequence>
<feature type="region of interest" description="Disordered" evidence="1">
    <location>
        <begin position="28"/>
        <end position="47"/>
    </location>
</feature>
<evidence type="ECO:0000256" key="1">
    <source>
        <dbReference type="SAM" id="MobiDB-lite"/>
    </source>
</evidence>